<name>A0AAV7KL20_9METZ</name>
<dbReference type="AlphaFoldDB" id="A0AAV7KL20"/>
<dbReference type="Gene3D" id="1.20.1440.170">
    <property type="entry name" value="Translation machinery-associated protein 16-like"/>
    <property type="match status" value="1"/>
</dbReference>
<keyword evidence="4" id="KW-1185">Reference proteome</keyword>
<dbReference type="PANTHER" id="PTHR13349:SF2">
    <property type="entry name" value="TRANSLATION MACHINERY-ASSOCIATED PROTEIN 16"/>
    <property type="match status" value="1"/>
</dbReference>
<evidence type="ECO:0000313" key="4">
    <source>
        <dbReference type="Proteomes" id="UP001165289"/>
    </source>
</evidence>
<accession>A0AAV7KL20</accession>
<dbReference type="InterPro" id="IPR021346">
    <property type="entry name" value="Tma16"/>
</dbReference>
<dbReference type="PANTHER" id="PTHR13349">
    <property type="entry name" value="TRANSLATION MACHINERY-ASSOCIATED PROTEIN 16"/>
    <property type="match status" value="1"/>
</dbReference>
<feature type="region of interest" description="Disordered" evidence="2">
    <location>
        <begin position="1"/>
        <end position="20"/>
    </location>
</feature>
<evidence type="ECO:0000256" key="1">
    <source>
        <dbReference type="ARBA" id="ARBA00034127"/>
    </source>
</evidence>
<dbReference type="EMBL" id="JAKMXF010000030">
    <property type="protein sequence ID" value="KAI6660656.1"/>
    <property type="molecule type" value="Genomic_DNA"/>
</dbReference>
<evidence type="ECO:0000313" key="3">
    <source>
        <dbReference type="EMBL" id="KAI6660656.1"/>
    </source>
</evidence>
<dbReference type="GO" id="GO:0005634">
    <property type="term" value="C:nucleus"/>
    <property type="evidence" value="ECO:0007669"/>
    <property type="project" value="TreeGrafter"/>
</dbReference>
<organism evidence="3 4">
    <name type="scientific">Oopsacas minuta</name>
    <dbReference type="NCBI Taxonomy" id="111878"/>
    <lineage>
        <taxon>Eukaryota</taxon>
        <taxon>Metazoa</taxon>
        <taxon>Porifera</taxon>
        <taxon>Hexactinellida</taxon>
        <taxon>Hexasterophora</taxon>
        <taxon>Lyssacinosida</taxon>
        <taxon>Leucopsacidae</taxon>
        <taxon>Oopsacas</taxon>
    </lineage>
</organism>
<dbReference type="Pfam" id="PF11176">
    <property type="entry name" value="Tma16"/>
    <property type="match status" value="1"/>
</dbReference>
<sequence>MGNKGKQTNKQLHPHSRKLKQLSKKIIHKNKQEKQQQTKYISNTFIVNKLKWFQTEMDQSKEVFSISEICQLIERYLLRFDTQLKPELTPKYSYKSSCKLDGTRMTIEREMELFSTIGLEAPDLTNKNVVTFLKEWNGDIKWLQSHIPLKRFCCQAN</sequence>
<protein>
    <submittedName>
        <fullName evidence="3">Translation machinery-associated protein 16</fullName>
    </submittedName>
</protein>
<comment type="caution">
    <text evidence="3">The sequence shown here is derived from an EMBL/GenBank/DDBJ whole genome shotgun (WGS) entry which is preliminary data.</text>
</comment>
<dbReference type="InterPro" id="IPR038356">
    <property type="entry name" value="Tma16_sf"/>
</dbReference>
<feature type="compositionally biased region" description="Polar residues" evidence="2">
    <location>
        <begin position="1"/>
        <end position="11"/>
    </location>
</feature>
<dbReference type="Proteomes" id="UP001165289">
    <property type="component" value="Unassembled WGS sequence"/>
</dbReference>
<gene>
    <name evidence="3" type="ORF">LOD99_10337</name>
</gene>
<proteinExistence type="inferred from homology"/>
<reference evidence="3 4" key="1">
    <citation type="journal article" date="2023" name="BMC Biol.">
        <title>The compact genome of the sponge Oopsacas minuta (Hexactinellida) is lacking key metazoan core genes.</title>
        <authorList>
            <person name="Santini S."/>
            <person name="Schenkelaars Q."/>
            <person name="Jourda C."/>
            <person name="Duchesne M."/>
            <person name="Belahbib H."/>
            <person name="Rocher C."/>
            <person name="Selva M."/>
            <person name="Riesgo A."/>
            <person name="Vervoort M."/>
            <person name="Leys S.P."/>
            <person name="Kodjabachian L."/>
            <person name="Le Bivic A."/>
            <person name="Borchiellini C."/>
            <person name="Claverie J.M."/>
            <person name="Renard E."/>
        </authorList>
    </citation>
    <scope>NUCLEOTIDE SEQUENCE [LARGE SCALE GENOMIC DNA]</scope>
    <source>
        <strain evidence="3">SPO-2</strain>
    </source>
</reference>
<comment type="similarity">
    <text evidence="1">Belongs to the TMA16 family.</text>
</comment>
<evidence type="ECO:0000256" key="2">
    <source>
        <dbReference type="SAM" id="MobiDB-lite"/>
    </source>
</evidence>